<name>A0A0D2JZN8_9EURO</name>
<dbReference type="Proteomes" id="UP000053411">
    <property type="component" value="Unassembled WGS sequence"/>
</dbReference>
<dbReference type="InterPro" id="IPR001810">
    <property type="entry name" value="F-box_dom"/>
</dbReference>
<protein>
    <recommendedName>
        <fullName evidence="2">F-box domain-containing protein</fullName>
    </recommendedName>
</protein>
<dbReference type="AlphaFoldDB" id="A0A0D2JZN8"/>
<organism evidence="3 4">
    <name type="scientific">Fonsecaea multimorphosa CBS 102226</name>
    <dbReference type="NCBI Taxonomy" id="1442371"/>
    <lineage>
        <taxon>Eukaryota</taxon>
        <taxon>Fungi</taxon>
        <taxon>Dikarya</taxon>
        <taxon>Ascomycota</taxon>
        <taxon>Pezizomycotina</taxon>
        <taxon>Eurotiomycetes</taxon>
        <taxon>Chaetothyriomycetidae</taxon>
        <taxon>Chaetothyriales</taxon>
        <taxon>Herpotrichiellaceae</taxon>
        <taxon>Fonsecaea</taxon>
    </lineage>
</organism>
<evidence type="ECO:0000256" key="1">
    <source>
        <dbReference type="SAM" id="MobiDB-lite"/>
    </source>
</evidence>
<dbReference type="RefSeq" id="XP_016630202.1">
    <property type="nucleotide sequence ID" value="XM_016778831.1"/>
</dbReference>
<gene>
    <name evidence="3" type="ORF">Z520_08334</name>
</gene>
<reference evidence="3 4" key="1">
    <citation type="submission" date="2015-01" db="EMBL/GenBank/DDBJ databases">
        <title>The Genome Sequence of Fonsecaea multimorphosa CBS 102226.</title>
        <authorList>
            <consortium name="The Broad Institute Genomics Platform"/>
            <person name="Cuomo C."/>
            <person name="de Hoog S."/>
            <person name="Gorbushina A."/>
            <person name="Stielow B."/>
            <person name="Teixiera M."/>
            <person name="Abouelleil A."/>
            <person name="Chapman S.B."/>
            <person name="Priest M."/>
            <person name="Young S.K."/>
            <person name="Wortman J."/>
            <person name="Nusbaum C."/>
            <person name="Birren B."/>
        </authorList>
    </citation>
    <scope>NUCLEOTIDE SEQUENCE [LARGE SCALE GENOMIC DNA]</scope>
    <source>
        <strain evidence="3 4">CBS 102226</strain>
    </source>
</reference>
<dbReference type="VEuPathDB" id="FungiDB:Z520_08334"/>
<dbReference type="Pfam" id="PF00646">
    <property type="entry name" value="F-box"/>
    <property type="match status" value="1"/>
</dbReference>
<feature type="compositionally biased region" description="Basic and acidic residues" evidence="1">
    <location>
        <begin position="50"/>
        <end position="61"/>
    </location>
</feature>
<evidence type="ECO:0000259" key="2">
    <source>
        <dbReference type="Pfam" id="PF00646"/>
    </source>
</evidence>
<sequence length="287" mass="33670">MELNLPADDVRLAEGGWGFNTVDQLQLMEPFSLLDESHMQRLLRVQRTRATPEEYLRDPREPSPTIPRARINRLPPQQEQQQQHQQPQEYMVNPTPSRPDPYEPFIIPDSILLHSPISPQTQSKFLQLPPELLTHILGLVKIPYFQLSLALTCKTMARVAAQKNVLSPWRGYRDKDGLFRLLERKNNFIPEHLSLCRACFRFLPNSGGEYWDRQMADRIFDLATVNWYDLLAWFHKSSRFGHQCPWCVVLGYSTYMSESTYLVKRAKTMLSIRERMCPDLNRRMDQP</sequence>
<proteinExistence type="predicted"/>
<evidence type="ECO:0000313" key="3">
    <source>
        <dbReference type="EMBL" id="KIX96079.1"/>
    </source>
</evidence>
<dbReference type="OrthoDB" id="4150370at2759"/>
<feature type="region of interest" description="Disordered" evidence="1">
    <location>
        <begin position="50"/>
        <end position="69"/>
    </location>
</feature>
<feature type="region of interest" description="Disordered" evidence="1">
    <location>
        <begin position="75"/>
        <end position="99"/>
    </location>
</feature>
<evidence type="ECO:0000313" key="4">
    <source>
        <dbReference type="Proteomes" id="UP000053411"/>
    </source>
</evidence>
<keyword evidence="4" id="KW-1185">Reference proteome</keyword>
<feature type="domain" description="F-box" evidence="2">
    <location>
        <begin position="125"/>
        <end position="162"/>
    </location>
</feature>
<dbReference type="GeneID" id="27714080"/>
<feature type="compositionally biased region" description="Low complexity" evidence="1">
    <location>
        <begin position="75"/>
        <end position="89"/>
    </location>
</feature>
<dbReference type="EMBL" id="KN848079">
    <property type="protein sequence ID" value="KIX96079.1"/>
    <property type="molecule type" value="Genomic_DNA"/>
</dbReference>
<accession>A0A0D2JZN8</accession>